<dbReference type="Gene3D" id="2.60.40.380">
    <property type="entry name" value="Purple acid phosphatase-like, N-terminal"/>
    <property type="match status" value="1"/>
</dbReference>
<dbReference type="InterPro" id="IPR008963">
    <property type="entry name" value="Purple_acid_Pase-like_N"/>
</dbReference>
<organism evidence="6 7">
    <name type="scientific">Nocardiopsis composta</name>
    <dbReference type="NCBI Taxonomy" id="157465"/>
    <lineage>
        <taxon>Bacteria</taxon>
        <taxon>Bacillati</taxon>
        <taxon>Actinomycetota</taxon>
        <taxon>Actinomycetes</taxon>
        <taxon>Streptosporangiales</taxon>
        <taxon>Nocardiopsidaceae</taxon>
        <taxon>Nocardiopsis</taxon>
    </lineage>
</organism>
<gene>
    <name evidence="6" type="ORF">HDA36_000487</name>
</gene>
<evidence type="ECO:0000259" key="5">
    <source>
        <dbReference type="Pfam" id="PF16656"/>
    </source>
</evidence>
<dbReference type="InterPro" id="IPR004843">
    <property type="entry name" value="Calcineurin-like_PHP"/>
</dbReference>
<dbReference type="InterPro" id="IPR015914">
    <property type="entry name" value="PAPs_N"/>
</dbReference>
<evidence type="ECO:0000313" key="6">
    <source>
        <dbReference type="EMBL" id="MBB5430403.1"/>
    </source>
</evidence>
<dbReference type="RefSeq" id="WP_184388255.1">
    <property type="nucleotide sequence ID" value="NZ_BAAAJD010000023.1"/>
</dbReference>
<dbReference type="GO" id="GO:0046872">
    <property type="term" value="F:metal ion binding"/>
    <property type="evidence" value="ECO:0007669"/>
    <property type="project" value="InterPro"/>
</dbReference>
<evidence type="ECO:0000256" key="3">
    <source>
        <dbReference type="SAM" id="SignalP"/>
    </source>
</evidence>
<dbReference type="EMBL" id="JACHDB010000001">
    <property type="protein sequence ID" value="MBB5430403.1"/>
    <property type="molecule type" value="Genomic_DNA"/>
</dbReference>
<keyword evidence="1 3" id="KW-0732">Signal</keyword>
<feature type="compositionally biased region" description="Polar residues" evidence="2">
    <location>
        <begin position="48"/>
        <end position="57"/>
    </location>
</feature>
<dbReference type="PANTHER" id="PTHR22953">
    <property type="entry name" value="ACID PHOSPHATASE RELATED"/>
    <property type="match status" value="1"/>
</dbReference>
<reference evidence="6 7" key="1">
    <citation type="submission" date="2020-08" db="EMBL/GenBank/DDBJ databases">
        <title>Sequencing the genomes of 1000 actinobacteria strains.</title>
        <authorList>
            <person name="Klenk H.-P."/>
        </authorList>
    </citation>
    <scope>NUCLEOTIDE SEQUENCE [LARGE SCALE GENOMIC DNA]</scope>
    <source>
        <strain evidence="6 7">DSM 44551</strain>
    </source>
</reference>
<sequence>MPASPRRVSPRVLAVAGAAALAAVSAPVAAPAALAQEAPERVLLSPTADPSRSQTVTWRGPDGGAPVLEIAPAGDPGRVSRVEGERTGEAGGAYHRATATGLEPGTEYRYRVGDGGEAVTDWLTFTTPAEGAEPFDFLYFGDIQNDISEGAAPVVRAALEAEPDAELAVHAGDLINSADSDSEWGEWYDAFGTEATGGINHVAAPGNHEYSGTRLSGHWALQFPGAGNGPEGADLPETVSYTDYQGVRFITLNSNYRAAAPLSPGAWLETQEEWLRGALEGNPGEWTVVAFHHPVFSNSPDRDNGPLREAWLETFEEFDVDLVLQGHDHSYARGNLTGNRTEDPAVQTGPVYAVAVTGPKMYDADESNWTDNGAEVRAQRTDTQTYQAVSVHGGTLDYVSRTADGEVVDAFTITKDESGKRVTDAS</sequence>
<name>A0A7W8VBZ8_9ACTN</name>
<dbReference type="Pfam" id="PF16656">
    <property type="entry name" value="Pur_ac_phosph_N"/>
    <property type="match status" value="1"/>
</dbReference>
<dbReference type="InterPro" id="IPR029052">
    <property type="entry name" value="Metallo-depent_PP-like"/>
</dbReference>
<dbReference type="Proteomes" id="UP000572635">
    <property type="component" value="Unassembled WGS sequence"/>
</dbReference>
<dbReference type="Pfam" id="PF00149">
    <property type="entry name" value="Metallophos"/>
    <property type="match status" value="1"/>
</dbReference>
<evidence type="ECO:0000256" key="1">
    <source>
        <dbReference type="ARBA" id="ARBA00022729"/>
    </source>
</evidence>
<feature type="chain" id="PRO_5039566218" evidence="3">
    <location>
        <begin position="36"/>
        <end position="426"/>
    </location>
</feature>
<evidence type="ECO:0000313" key="7">
    <source>
        <dbReference type="Proteomes" id="UP000572635"/>
    </source>
</evidence>
<accession>A0A7W8VBZ8</accession>
<evidence type="ECO:0000256" key="2">
    <source>
        <dbReference type="SAM" id="MobiDB-lite"/>
    </source>
</evidence>
<feature type="signal peptide" evidence="3">
    <location>
        <begin position="1"/>
        <end position="35"/>
    </location>
</feature>
<dbReference type="SUPFAM" id="SSF49363">
    <property type="entry name" value="Purple acid phosphatase, N-terminal domain"/>
    <property type="match status" value="1"/>
</dbReference>
<feature type="region of interest" description="Disordered" evidence="2">
    <location>
        <begin position="45"/>
        <end position="80"/>
    </location>
</feature>
<dbReference type="PANTHER" id="PTHR22953:SF153">
    <property type="entry name" value="PURPLE ACID PHOSPHATASE"/>
    <property type="match status" value="1"/>
</dbReference>
<feature type="domain" description="Calcineurin-like phosphoesterase" evidence="4">
    <location>
        <begin position="137"/>
        <end position="331"/>
    </location>
</feature>
<dbReference type="Gene3D" id="3.60.21.10">
    <property type="match status" value="1"/>
</dbReference>
<comment type="caution">
    <text evidence="6">The sequence shown here is derived from an EMBL/GenBank/DDBJ whole genome shotgun (WGS) entry which is preliminary data.</text>
</comment>
<protein>
    <submittedName>
        <fullName evidence="6">3',5'-cyclic AMP phosphodiesterase CpdA</fullName>
    </submittedName>
</protein>
<proteinExistence type="predicted"/>
<dbReference type="GO" id="GO:0003993">
    <property type="term" value="F:acid phosphatase activity"/>
    <property type="evidence" value="ECO:0007669"/>
    <property type="project" value="InterPro"/>
</dbReference>
<evidence type="ECO:0000259" key="4">
    <source>
        <dbReference type="Pfam" id="PF00149"/>
    </source>
</evidence>
<dbReference type="SUPFAM" id="SSF56300">
    <property type="entry name" value="Metallo-dependent phosphatases"/>
    <property type="match status" value="1"/>
</dbReference>
<feature type="domain" description="Purple acid phosphatase N-terminal" evidence="5">
    <location>
        <begin position="39"/>
        <end position="127"/>
    </location>
</feature>
<dbReference type="InterPro" id="IPR039331">
    <property type="entry name" value="PAPs-like"/>
</dbReference>
<dbReference type="AlphaFoldDB" id="A0A7W8VBZ8"/>
<keyword evidence="7" id="KW-1185">Reference proteome</keyword>